<dbReference type="AlphaFoldDB" id="A0A0R0CGV8"/>
<comment type="caution">
    <text evidence="1">The sequence shown here is derived from an EMBL/GenBank/DDBJ whole genome shotgun (WGS) entry which is preliminary data.</text>
</comment>
<gene>
    <name evidence="1" type="ORF">ABB26_07640</name>
</gene>
<keyword evidence="2" id="KW-1185">Reference proteome</keyword>
<accession>A0A0R0CGV8</accession>
<reference evidence="1 2" key="1">
    <citation type="submission" date="2015-05" db="EMBL/GenBank/DDBJ databases">
        <title>Genome sequencing and analysis of members of genus Stenotrophomonas.</title>
        <authorList>
            <person name="Patil P.P."/>
            <person name="Midha S."/>
            <person name="Patil P.B."/>
        </authorList>
    </citation>
    <scope>NUCLEOTIDE SEQUENCE [LARGE SCALE GENOMIC DNA]</scope>
    <source>
        <strain evidence="1 2">DSM 18929</strain>
    </source>
</reference>
<dbReference type="Proteomes" id="UP000050864">
    <property type="component" value="Unassembled WGS sequence"/>
</dbReference>
<protein>
    <submittedName>
        <fullName evidence="1">Uncharacterized protein</fullName>
    </submittedName>
</protein>
<dbReference type="EMBL" id="LDJI01000013">
    <property type="protein sequence ID" value="KRG64483.1"/>
    <property type="molecule type" value="Genomic_DNA"/>
</dbReference>
<dbReference type="PATRIC" id="fig|405444.3.peg.538"/>
<proteinExistence type="predicted"/>
<evidence type="ECO:0000313" key="2">
    <source>
        <dbReference type="Proteomes" id="UP000050864"/>
    </source>
</evidence>
<dbReference type="STRING" id="405444.ABB26_07640"/>
<evidence type="ECO:0000313" key="1">
    <source>
        <dbReference type="EMBL" id="KRG64483.1"/>
    </source>
</evidence>
<sequence>MIVSAYHLVDTAWVIEDAITKGAAPETCLEFTGRFLAMLDSALLGLETTERQRSDACSPLPSA</sequence>
<organism evidence="1 2">
    <name type="scientific">Stenotrophomonas humi</name>
    <dbReference type="NCBI Taxonomy" id="405444"/>
    <lineage>
        <taxon>Bacteria</taxon>
        <taxon>Pseudomonadati</taxon>
        <taxon>Pseudomonadota</taxon>
        <taxon>Gammaproteobacteria</taxon>
        <taxon>Lysobacterales</taxon>
        <taxon>Lysobacteraceae</taxon>
        <taxon>Stenotrophomonas</taxon>
    </lineage>
</organism>
<name>A0A0R0CGV8_9GAMM</name>